<dbReference type="NCBIfam" id="NF033580">
    <property type="entry name" value="transpos_IS5_3"/>
    <property type="match status" value="1"/>
</dbReference>
<reference evidence="3 4" key="1">
    <citation type="submission" date="2015-09" db="EMBL/GenBank/DDBJ databases">
        <title>Aphanizomenon flos-aquae WA102.</title>
        <authorList>
            <person name="Driscoll C."/>
        </authorList>
    </citation>
    <scope>NUCLEOTIDE SEQUENCE [LARGE SCALE GENOMIC DNA]</scope>
    <source>
        <strain evidence="3">WA102</strain>
    </source>
</reference>
<feature type="non-terminal residue" evidence="3">
    <location>
        <position position="1"/>
    </location>
</feature>
<comment type="caution">
    <text evidence="3">The sequence shown here is derived from an EMBL/GenBank/DDBJ whole genome shotgun (WGS) entry which is preliminary data.</text>
</comment>
<evidence type="ECO:0000313" key="4">
    <source>
        <dbReference type="Proteomes" id="UP000092093"/>
    </source>
</evidence>
<sequence length="179" mass="20397">FRAWEKDGTWMKMNDELRTQVRGKAGRNAQPSAGSVDSQSVKTARGGEEIGYDGGKKVKGRKRTILVDTMGLLLGVCVHGAGRSDHQGMLLLATFWSQVWSFLQVIWIDSTFAGKDFIAKIADQFGWQLEHLKRTSDESGFTVIPKRWVVERTYAWFGNYRRLSKDYEFLSTTSEMMLF</sequence>
<dbReference type="PANTHER" id="PTHR30007">
    <property type="entry name" value="PHP DOMAIN PROTEIN"/>
    <property type="match status" value="1"/>
</dbReference>
<dbReference type="Proteomes" id="UP000092093">
    <property type="component" value="Unassembled WGS sequence"/>
</dbReference>
<feature type="domain" description="Transposase IS4-like" evidence="2">
    <location>
        <begin position="30"/>
        <end position="177"/>
    </location>
</feature>
<dbReference type="GO" id="GO:0006313">
    <property type="term" value="P:DNA transposition"/>
    <property type="evidence" value="ECO:0007669"/>
    <property type="project" value="InterPro"/>
</dbReference>
<dbReference type="GO" id="GO:0004803">
    <property type="term" value="F:transposase activity"/>
    <property type="evidence" value="ECO:0007669"/>
    <property type="project" value="InterPro"/>
</dbReference>
<name>A0A1B7W492_APHFL</name>
<protein>
    <submittedName>
        <fullName evidence="3">Transposase</fullName>
    </submittedName>
</protein>
<proteinExistence type="predicted"/>
<dbReference type="Pfam" id="PF01609">
    <property type="entry name" value="DDE_Tnp_1"/>
    <property type="match status" value="1"/>
</dbReference>
<evidence type="ECO:0000259" key="2">
    <source>
        <dbReference type="Pfam" id="PF01609"/>
    </source>
</evidence>
<gene>
    <name evidence="3" type="ORF">AN484_28495</name>
</gene>
<dbReference type="InterPro" id="IPR002559">
    <property type="entry name" value="Transposase_11"/>
</dbReference>
<dbReference type="GO" id="GO:0003677">
    <property type="term" value="F:DNA binding"/>
    <property type="evidence" value="ECO:0007669"/>
    <property type="project" value="InterPro"/>
</dbReference>
<feature type="region of interest" description="Disordered" evidence="1">
    <location>
        <begin position="24"/>
        <end position="55"/>
    </location>
</feature>
<evidence type="ECO:0000256" key="1">
    <source>
        <dbReference type="SAM" id="MobiDB-lite"/>
    </source>
</evidence>
<dbReference type="AlphaFoldDB" id="A0A1B7W492"/>
<feature type="compositionally biased region" description="Polar residues" evidence="1">
    <location>
        <begin position="29"/>
        <end position="42"/>
    </location>
</feature>
<feature type="non-terminal residue" evidence="3">
    <location>
        <position position="179"/>
    </location>
</feature>
<organism evidence="3 4">
    <name type="scientific">Aphanizomenon flos-aquae WA102</name>
    <dbReference type="NCBI Taxonomy" id="1710896"/>
    <lineage>
        <taxon>Bacteria</taxon>
        <taxon>Bacillati</taxon>
        <taxon>Cyanobacteriota</taxon>
        <taxon>Cyanophyceae</taxon>
        <taxon>Nostocales</taxon>
        <taxon>Aphanizomenonaceae</taxon>
        <taxon>Aphanizomenon</taxon>
    </lineage>
</organism>
<accession>A0A1B7W492</accession>
<evidence type="ECO:0000313" key="3">
    <source>
        <dbReference type="EMBL" id="OBQ31905.1"/>
    </source>
</evidence>
<dbReference type="EMBL" id="LJOW01000996">
    <property type="protein sequence ID" value="OBQ31905.1"/>
    <property type="molecule type" value="Genomic_DNA"/>
</dbReference>
<dbReference type="PANTHER" id="PTHR30007:SF0">
    <property type="entry name" value="TRANSPOSASE"/>
    <property type="match status" value="1"/>
</dbReference>